<evidence type="ECO:0000313" key="1">
    <source>
        <dbReference type="EMBL" id="GBP79445.1"/>
    </source>
</evidence>
<dbReference type="AlphaFoldDB" id="A0A4C1YYM8"/>
<comment type="caution">
    <text evidence="1">The sequence shown here is derived from an EMBL/GenBank/DDBJ whole genome shotgun (WGS) entry which is preliminary data.</text>
</comment>
<evidence type="ECO:0000313" key="2">
    <source>
        <dbReference type="Proteomes" id="UP000299102"/>
    </source>
</evidence>
<reference evidence="1 2" key="1">
    <citation type="journal article" date="2019" name="Commun. Biol.">
        <title>The bagworm genome reveals a unique fibroin gene that provides high tensile strength.</title>
        <authorList>
            <person name="Kono N."/>
            <person name="Nakamura H."/>
            <person name="Ohtoshi R."/>
            <person name="Tomita M."/>
            <person name="Numata K."/>
            <person name="Arakawa K."/>
        </authorList>
    </citation>
    <scope>NUCLEOTIDE SEQUENCE [LARGE SCALE GENOMIC DNA]</scope>
</reference>
<dbReference type="EMBL" id="BGZK01001414">
    <property type="protein sequence ID" value="GBP79445.1"/>
    <property type="molecule type" value="Genomic_DNA"/>
</dbReference>
<dbReference type="Proteomes" id="UP000299102">
    <property type="component" value="Unassembled WGS sequence"/>
</dbReference>
<gene>
    <name evidence="1" type="ORF">EVAR_48908_1</name>
</gene>
<keyword evidence="2" id="KW-1185">Reference proteome</keyword>
<name>A0A4C1YYM8_EUMVA</name>
<accession>A0A4C1YYM8</accession>
<organism evidence="1 2">
    <name type="scientific">Eumeta variegata</name>
    <name type="common">Bagworm moth</name>
    <name type="synonym">Eumeta japonica</name>
    <dbReference type="NCBI Taxonomy" id="151549"/>
    <lineage>
        <taxon>Eukaryota</taxon>
        <taxon>Metazoa</taxon>
        <taxon>Ecdysozoa</taxon>
        <taxon>Arthropoda</taxon>
        <taxon>Hexapoda</taxon>
        <taxon>Insecta</taxon>
        <taxon>Pterygota</taxon>
        <taxon>Neoptera</taxon>
        <taxon>Endopterygota</taxon>
        <taxon>Lepidoptera</taxon>
        <taxon>Glossata</taxon>
        <taxon>Ditrysia</taxon>
        <taxon>Tineoidea</taxon>
        <taxon>Psychidae</taxon>
        <taxon>Oiketicinae</taxon>
        <taxon>Eumeta</taxon>
    </lineage>
</organism>
<proteinExistence type="predicted"/>
<protein>
    <submittedName>
        <fullName evidence="1">Uncharacterized protein</fullName>
    </submittedName>
</protein>
<sequence>MRSVGTTALTQFMHLGAPRAPRLAALTWSPPQWAHFSDASLQKRLECPRLYSSVVTSSTGWHSRSFLARLLAHLCPLPTPIETVGDVLILGPQGLDDVLVRIDLEDVPDDDQHPLRRSSSSLLLIPGFS</sequence>